<accession>A0ABU1F6Y9</accession>
<evidence type="ECO:0000256" key="2">
    <source>
        <dbReference type="PROSITE-ProRule" id="PRU00110"/>
    </source>
</evidence>
<dbReference type="SUPFAM" id="SSF47226">
    <property type="entry name" value="Histidine-containing phosphotransfer domain, HPT domain"/>
    <property type="match status" value="1"/>
</dbReference>
<name>A0ABU1F6Y9_9RHOB</name>
<feature type="modified residue" description="Phosphohistidine" evidence="2">
    <location>
        <position position="51"/>
    </location>
</feature>
<organism evidence="4 5">
    <name type="scientific">Ruixingdingia sedimenti</name>
    <dbReference type="NCBI Taxonomy" id="3073604"/>
    <lineage>
        <taxon>Bacteria</taxon>
        <taxon>Pseudomonadati</taxon>
        <taxon>Pseudomonadota</taxon>
        <taxon>Alphaproteobacteria</taxon>
        <taxon>Rhodobacterales</taxon>
        <taxon>Paracoccaceae</taxon>
        <taxon>Ruixingdingia</taxon>
    </lineage>
</organism>
<gene>
    <name evidence="4" type="ORF">RGD00_08535</name>
</gene>
<keyword evidence="5" id="KW-1185">Reference proteome</keyword>
<proteinExistence type="predicted"/>
<dbReference type="Proteomes" id="UP001247754">
    <property type="component" value="Unassembled WGS sequence"/>
</dbReference>
<dbReference type="RefSeq" id="WP_310456892.1">
    <property type="nucleotide sequence ID" value="NZ_JAVKPH010000007.1"/>
</dbReference>
<dbReference type="PROSITE" id="PS50894">
    <property type="entry name" value="HPT"/>
    <property type="match status" value="1"/>
</dbReference>
<dbReference type="Gene3D" id="1.20.120.160">
    <property type="entry name" value="HPT domain"/>
    <property type="match status" value="1"/>
</dbReference>
<feature type="domain" description="HPt" evidence="3">
    <location>
        <begin position="8"/>
        <end position="106"/>
    </location>
</feature>
<dbReference type="Pfam" id="PF01627">
    <property type="entry name" value="Hpt"/>
    <property type="match status" value="1"/>
</dbReference>
<evidence type="ECO:0000256" key="1">
    <source>
        <dbReference type="ARBA" id="ARBA00023012"/>
    </source>
</evidence>
<keyword evidence="2" id="KW-0597">Phosphoprotein</keyword>
<dbReference type="InterPro" id="IPR008207">
    <property type="entry name" value="Sig_transdc_His_kin_Hpt_dom"/>
</dbReference>
<reference evidence="4 5" key="1">
    <citation type="submission" date="2023-09" db="EMBL/GenBank/DDBJ databases">
        <title>Xinfangfangia sedmenti sp. nov., isolated the sedment.</title>
        <authorList>
            <person name="Xu L."/>
        </authorList>
    </citation>
    <scope>NUCLEOTIDE SEQUENCE [LARGE SCALE GENOMIC DNA]</scope>
    <source>
        <strain evidence="4 5">LG-4</strain>
    </source>
</reference>
<comment type="caution">
    <text evidence="4">The sequence shown here is derived from an EMBL/GenBank/DDBJ whole genome shotgun (WGS) entry which is preliminary data.</text>
</comment>
<dbReference type="InterPro" id="IPR036641">
    <property type="entry name" value="HPT_dom_sf"/>
</dbReference>
<dbReference type="EMBL" id="JAVKPH010000007">
    <property type="protein sequence ID" value="MDR5652647.1"/>
    <property type="molecule type" value="Genomic_DNA"/>
</dbReference>
<evidence type="ECO:0000313" key="5">
    <source>
        <dbReference type="Proteomes" id="UP001247754"/>
    </source>
</evidence>
<evidence type="ECO:0000313" key="4">
    <source>
        <dbReference type="EMBL" id="MDR5652647.1"/>
    </source>
</evidence>
<protein>
    <submittedName>
        <fullName evidence="4">Hpt domain-containing protein</fullName>
    </submittedName>
</protein>
<sequence>MLDQNRIEALRAEVGAAGFDEVVDLFLEEVEEAMARLRAGSDAAALERDLHYLKGLALNLGFRHLSALCQQGERAAARHAPVDVAAVLASYAASRRKFLALVQRAR</sequence>
<evidence type="ECO:0000259" key="3">
    <source>
        <dbReference type="PROSITE" id="PS50894"/>
    </source>
</evidence>
<keyword evidence="1" id="KW-0902">Two-component regulatory system</keyword>